<dbReference type="Gene3D" id="1.10.10.10">
    <property type="entry name" value="Winged helix-like DNA-binding domain superfamily/Winged helix DNA-binding domain"/>
    <property type="match status" value="1"/>
</dbReference>
<dbReference type="SUPFAM" id="SSF46785">
    <property type="entry name" value="Winged helix' DNA-binding domain"/>
    <property type="match status" value="1"/>
</dbReference>
<dbReference type="InterPro" id="IPR014757">
    <property type="entry name" value="Tscrpt_reg_IclR_C"/>
</dbReference>
<dbReference type="InterPro" id="IPR036390">
    <property type="entry name" value="WH_DNA-bd_sf"/>
</dbReference>
<dbReference type="InterPro" id="IPR005471">
    <property type="entry name" value="Tscrpt_reg_IclR_N"/>
</dbReference>
<accession>A0A8H9LQ16</accession>
<dbReference type="Gene3D" id="3.30.450.40">
    <property type="match status" value="2"/>
</dbReference>
<protein>
    <submittedName>
        <fullName evidence="6">IclR family transcriptional regulator</fullName>
    </submittedName>
</protein>
<keyword evidence="1" id="KW-0805">Transcription regulation</keyword>
<sequence>MTSPSPTRSAPELDAGMSKTLHHGLLLLRVVSEHPQGLTVSELADAISVHRTVAHRLVRTLEAHQLCRRDHQRRVVLGTGLVSLAEPVQQDLRALARPVLDELAENTRATAHLLVREGDTQMRALMVVEPRGALVHVSFRPGQTHSIEQGSGGVAVLAHGPHREGERAEVTEARAKGYAVTTGEVIPAVTGVSAAVPAGNGRAAASIGVSVFEYTDLDQLGTMVSRAARSLGELLD</sequence>
<evidence type="ECO:0000256" key="2">
    <source>
        <dbReference type="ARBA" id="ARBA00023125"/>
    </source>
</evidence>
<gene>
    <name evidence="6" type="ORF">GCM10010227_32580</name>
</gene>
<dbReference type="PANTHER" id="PTHR30136">
    <property type="entry name" value="HELIX-TURN-HELIX TRANSCRIPTIONAL REGULATOR, ICLR FAMILY"/>
    <property type="match status" value="1"/>
</dbReference>
<keyword evidence="2" id="KW-0238">DNA-binding</keyword>
<dbReference type="PROSITE" id="PS51078">
    <property type="entry name" value="ICLR_ED"/>
    <property type="match status" value="1"/>
</dbReference>
<dbReference type="PROSITE" id="PS51077">
    <property type="entry name" value="HTH_ICLR"/>
    <property type="match status" value="1"/>
</dbReference>
<evidence type="ECO:0000313" key="6">
    <source>
        <dbReference type="EMBL" id="GGU75832.1"/>
    </source>
</evidence>
<dbReference type="SUPFAM" id="SSF55781">
    <property type="entry name" value="GAF domain-like"/>
    <property type="match status" value="1"/>
</dbReference>
<name>A0A8H9LQ16_9ACTN</name>
<dbReference type="AlphaFoldDB" id="A0A8H9LQ16"/>
<dbReference type="SMART" id="SM00346">
    <property type="entry name" value="HTH_ICLR"/>
    <property type="match status" value="1"/>
</dbReference>
<evidence type="ECO:0000313" key="7">
    <source>
        <dbReference type="Proteomes" id="UP000660975"/>
    </source>
</evidence>
<dbReference type="Pfam" id="PF09339">
    <property type="entry name" value="HTH_IclR"/>
    <property type="match status" value="1"/>
</dbReference>
<dbReference type="GO" id="GO:0045892">
    <property type="term" value="P:negative regulation of DNA-templated transcription"/>
    <property type="evidence" value="ECO:0007669"/>
    <property type="project" value="TreeGrafter"/>
</dbReference>
<dbReference type="Proteomes" id="UP000660975">
    <property type="component" value="Unassembled WGS sequence"/>
</dbReference>
<dbReference type="InterPro" id="IPR029016">
    <property type="entry name" value="GAF-like_dom_sf"/>
</dbReference>
<dbReference type="InterPro" id="IPR050707">
    <property type="entry name" value="HTH_MetabolicPath_Reg"/>
</dbReference>
<evidence type="ECO:0000256" key="3">
    <source>
        <dbReference type="ARBA" id="ARBA00023163"/>
    </source>
</evidence>
<evidence type="ECO:0000256" key="1">
    <source>
        <dbReference type="ARBA" id="ARBA00023015"/>
    </source>
</evidence>
<evidence type="ECO:0000259" key="5">
    <source>
        <dbReference type="PROSITE" id="PS51078"/>
    </source>
</evidence>
<dbReference type="InterPro" id="IPR036388">
    <property type="entry name" value="WH-like_DNA-bd_sf"/>
</dbReference>
<comment type="caution">
    <text evidence="6">The sequence shown here is derived from an EMBL/GenBank/DDBJ whole genome shotgun (WGS) entry which is preliminary data.</text>
</comment>
<keyword evidence="3" id="KW-0804">Transcription</keyword>
<feature type="domain" description="IclR-ED" evidence="5">
    <location>
        <begin position="73"/>
        <end position="236"/>
    </location>
</feature>
<reference evidence="6" key="2">
    <citation type="submission" date="2020-09" db="EMBL/GenBank/DDBJ databases">
        <authorList>
            <person name="Sun Q."/>
            <person name="Ohkuma M."/>
        </authorList>
    </citation>
    <scope>NUCLEOTIDE SEQUENCE</scope>
    <source>
        <strain evidence="6">JCM 4136</strain>
    </source>
</reference>
<proteinExistence type="predicted"/>
<organism evidence="6 7">
    <name type="scientific">Streptomyces gougerotii</name>
    <dbReference type="NCBI Taxonomy" id="53448"/>
    <lineage>
        <taxon>Bacteria</taxon>
        <taxon>Bacillati</taxon>
        <taxon>Actinomycetota</taxon>
        <taxon>Actinomycetes</taxon>
        <taxon>Kitasatosporales</taxon>
        <taxon>Streptomycetaceae</taxon>
        <taxon>Streptomyces</taxon>
        <taxon>Streptomyces diastaticus group</taxon>
    </lineage>
</organism>
<dbReference type="EMBL" id="BMSC01000009">
    <property type="protein sequence ID" value="GGU75832.1"/>
    <property type="molecule type" value="Genomic_DNA"/>
</dbReference>
<evidence type="ECO:0000259" key="4">
    <source>
        <dbReference type="PROSITE" id="PS51077"/>
    </source>
</evidence>
<reference evidence="6" key="1">
    <citation type="journal article" date="2014" name="Int. J. Syst. Evol. Microbiol.">
        <title>Complete genome sequence of Corynebacterium casei LMG S-19264T (=DSM 44701T), isolated from a smear-ripened cheese.</title>
        <authorList>
            <consortium name="US DOE Joint Genome Institute (JGI-PGF)"/>
            <person name="Walter F."/>
            <person name="Albersmeier A."/>
            <person name="Kalinowski J."/>
            <person name="Ruckert C."/>
        </authorList>
    </citation>
    <scope>NUCLEOTIDE SEQUENCE</scope>
    <source>
        <strain evidence="6">JCM 4136</strain>
    </source>
</reference>
<feature type="domain" description="HTH iclR-type" evidence="4">
    <location>
        <begin position="18"/>
        <end position="79"/>
    </location>
</feature>
<dbReference type="PANTHER" id="PTHR30136:SF24">
    <property type="entry name" value="HTH-TYPE TRANSCRIPTIONAL REPRESSOR ALLR"/>
    <property type="match status" value="1"/>
</dbReference>
<dbReference type="GO" id="GO:0003700">
    <property type="term" value="F:DNA-binding transcription factor activity"/>
    <property type="evidence" value="ECO:0007669"/>
    <property type="project" value="TreeGrafter"/>
</dbReference>
<dbReference type="GO" id="GO:0003677">
    <property type="term" value="F:DNA binding"/>
    <property type="evidence" value="ECO:0007669"/>
    <property type="project" value="UniProtKB-KW"/>
</dbReference>